<feature type="non-terminal residue" evidence="1">
    <location>
        <position position="1"/>
    </location>
</feature>
<dbReference type="SUPFAM" id="SSF48726">
    <property type="entry name" value="Immunoglobulin"/>
    <property type="match status" value="1"/>
</dbReference>
<name>A0A7T8JWY7_CALRO</name>
<gene>
    <name evidence="1" type="ORF">FKW44_018671</name>
</gene>
<dbReference type="Gene3D" id="2.60.40.10">
    <property type="entry name" value="Immunoglobulins"/>
    <property type="match status" value="1"/>
</dbReference>
<dbReference type="OrthoDB" id="6244967at2759"/>
<reference evidence="2" key="1">
    <citation type="submission" date="2021-01" db="EMBL/GenBank/DDBJ databases">
        <title>Caligus Genome Assembly.</title>
        <authorList>
            <person name="Gallardo-Escarate C."/>
        </authorList>
    </citation>
    <scope>NUCLEOTIDE SEQUENCE [LARGE SCALE GENOMIC DNA]</scope>
</reference>
<organism evidence="1 2">
    <name type="scientific">Caligus rogercresseyi</name>
    <name type="common">Sea louse</name>
    <dbReference type="NCBI Taxonomy" id="217165"/>
    <lineage>
        <taxon>Eukaryota</taxon>
        <taxon>Metazoa</taxon>
        <taxon>Ecdysozoa</taxon>
        <taxon>Arthropoda</taxon>
        <taxon>Crustacea</taxon>
        <taxon>Multicrustacea</taxon>
        <taxon>Hexanauplia</taxon>
        <taxon>Copepoda</taxon>
        <taxon>Siphonostomatoida</taxon>
        <taxon>Caligidae</taxon>
        <taxon>Caligus</taxon>
    </lineage>
</organism>
<dbReference type="Proteomes" id="UP000595437">
    <property type="component" value="Chromosome 13"/>
</dbReference>
<dbReference type="AlphaFoldDB" id="A0A7T8JWY7"/>
<proteinExistence type="predicted"/>
<protein>
    <submittedName>
        <fullName evidence="1">Neuroglian</fullName>
    </submittedName>
</protein>
<sequence>QYQCFATNEWGTATSNSVYVRKSELNNFSDEPPKTKTVEEGEPFGIPCISPTGWPKPSVYWLKM</sequence>
<feature type="non-terminal residue" evidence="1">
    <location>
        <position position="64"/>
    </location>
</feature>
<accession>A0A7T8JWY7</accession>
<dbReference type="InterPro" id="IPR013783">
    <property type="entry name" value="Ig-like_fold"/>
</dbReference>
<dbReference type="EMBL" id="CP045902">
    <property type="protein sequence ID" value="QQP38168.1"/>
    <property type="molecule type" value="Genomic_DNA"/>
</dbReference>
<evidence type="ECO:0000313" key="1">
    <source>
        <dbReference type="EMBL" id="QQP38168.1"/>
    </source>
</evidence>
<evidence type="ECO:0000313" key="2">
    <source>
        <dbReference type="Proteomes" id="UP000595437"/>
    </source>
</evidence>
<dbReference type="InterPro" id="IPR036179">
    <property type="entry name" value="Ig-like_dom_sf"/>
</dbReference>
<keyword evidence="2" id="KW-1185">Reference proteome</keyword>